<evidence type="ECO:0000256" key="1">
    <source>
        <dbReference type="SAM" id="MobiDB-lite"/>
    </source>
</evidence>
<gene>
    <name evidence="2" type="ORF">BDV98DRAFT_557319</name>
</gene>
<protein>
    <submittedName>
        <fullName evidence="2">Uncharacterized protein</fullName>
    </submittedName>
</protein>
<proteinExistence type="predicted"/>
<keyword evidence="3" id="KW-1185">Reference proteome</keyword>
<evidence type="ECO:0000313" key="2">
    <source>
        <dbReference type="EMBL" id="TFL07133.1"/>
    </source>
</evidence>
<sequence length="151" mass="16239">MYTADSLQKLPRNQLQKLAKESGIKANLESEDIIAEYLTTHSNSSATKPAVSKTLAKAKNKSKPTKEDTETEPTAVQLPDVVSKVKAPSKNPKGKPTPFRFKPSSTPLESAQEPAADASTLDPPKVVATAAPVAGDKLLNLWLRTFGSNKR</sequence>
<organism evidence="2 3">
    <name type="scientific">Pterulicium gracile</name>
    <dbReference type="NCBI Taxonomy" id="1884261"/>
    <lineage>
        <taxon>Eukaryota</taxon>
        <taxon>Fungi</taxon>
        <taxon>Dikarya</taxon>
        <taxon>Basidiomycota</taxon>
        <taxon>Agaricomycotina</taxon>
        <taxon>Agaricomycetes</taxon>
        <taxon>Agaricomycetidae</taxon>
        <taxon>Agaricales</taxon>
        <taxon>Pleurotineae</taxon>
        <taxon>Pterulaceae</taxon>
        <taxon>Pterulicium</taxon>
    </lineage>
</organism>
<dbReference type="Proteomes" id="UP000305067">
    <property type="component" value="Unassembled WGS sequence"/>
</dbReference>
<dbReference type="AlphaFoldDB" id="A0A5C3QYP1"/>
<feature type="region of interest" description="Disordered" evidence="1">
    <location>
        <begin position="39"/>
        <end position="123"/>
    </location>
</feature>
<reference evidence="2 3" key="1">
    <citation type="journal article" date="2019" name="Nat. Ecol. Evol.">
        <title>Megaphylogeny resolves global patterns of mushroom evolution.</title>
        <authorList>
            <person name="Varga T."/>
            <person name="Krizsan K."/>
            <person name="Foldi C."/>
            <person name="Dima B."/>
            <person name="Sanchez-Garcia M."/>
            <person name="Sanchez-Ramirez S."/>
            <person name="Szollosi G.J."/>
            <person name="Szarkandi J.G."/>
            <person name="Papp V."/>
            <person name="Albert L."/>
            <person name="Andreopoulos W."/>
            <person name="Angelini C."/>
            <person name="Antonin V."/>
            <person name="Barry K.W."/>
            <person name="Bougher N.L."/>
            <person name="Buchanan P."/>
            <person name="Buyck B."/>
            <person name="Bense V."/>
            <person name="Catcheside P."/>
            <person name="Chovatia M."/>
            <person name="Cooper J."/>
            <person name="Damon W."/>
            <person name="Desjardin D."/>
            <person name="Finy P."/>
            <person name="Geml J."/>
            <person name="Haridas S."/>
            <person name="Hughes K."/>
            <person name="Justo A."/>
            <person name="Karasinski D."/>
            <person name="Kautmanova I."/>
            <person name="Kiss B."/>
            <person name="Kocsube S."/>
            <person name="Kotiranta H."/>
            <person name="LaButti K.M."/>
            <person name="Lechner B.E."/>
            <person name="Liimatainen K."/>
            <person name="Lipzen A."/>
            <person name="Lukacs Z."/>
            <person name="Mihaltcheva S."/>
            <person name="Morgado L.N."/>
            <person name="Niskanen T."/>
            <person name="Noordeloos M.E."/>
            <person name="Ohm R.A."/>
            <person name="Ortiz-Santana B."/>
            <person name="Ovrebo C."/>
            <person name="Racz N."/>
            <person name="Riley R."/>
            <person name="Savchenko A."/>
            <person name="Shiryaev A."/>
            <person name="Soop K."/>
            <person name="Spirin V."/>
            <person name="Szebenyi C."/>
            <person name="Tomsovsky M."/>
            <person name="Tulloss R.E."/>
            <person name="Uehling J."/>
            <person name="Grigoriev I.V."/>
            <person name="Vagvolgyi C."/>
            <person name="Papp T."/>
            <person name="Martin F.M."/>
            <person name="Miettinen O."/>
            <person name="Hibbett D.S."/>
            <person name="Nagy L.G."/>
        </authorList>
    </citation>
    <scope>NUCLEOTIDE SEQUENCE [LARGE SCALE GENOMIC DNA]</scope>
    <source>
        <strain evidence="2 3">CBS 309.79</strain>
    </source>
</reference>
<accession>A0A5C3QYP1</accession>
<evidence type="ECO:0000313" key="3">
    <source>
        <dbReference type="Proteomes" id="UP000305067"/>
    </source>
</evidence>
<name>A0A5C3QYP1_9AGAR</name>
<dbReference type="EMBL" id="ML178814">
    <property type="protein sequence ID" value="TFL07133.1"/>
    <property type="molecule type" value="Genomic_DNA"/>
</dbReference>
<dbReference type="OrthoDB" id="2756873at2759"/>